<evidence type="ECO:0000256" key="2">
    <source>
        <dbReference type="ARBA" id="ARBA00004514"/>
    </source>
</evidence>
<comment type="subcellular location">
    <subcellularLocation>
        <location evidence="2">Cytoplasm</location>
        <location evidence="2">Cytosol</location>
    </subcellularLocation>
</comment>
<evidence type="ECO:0000313" key="14">
    <source>
        <dbReference type="RefSeq" id="XP_065676840.1"/>
    </source>
</evidence>
<keyword evidence="7" id="KW-0663">Pyridoxal phosphate</keyword>
<organism evidence="13 14">
    <name type="scientific">Hydra vulgaris</name>
    <name type="common">Hydra</name>
    <name type="synonym">Hydra attenuata</name>
    <dbReference type="NCBI Taxonomy" id="6087"/>
    <lineage>
        <taxon>Eukaryota</taxon>
        <taxon>Metazoa</taxon>
        <taxon>Cnidaria</taxon>
        <taxon>Hydrozoa</taxon>
        <taxon>Hydroidolina</taxon>
        <taxon>Anthoathecata</taxon>
        <taxon>Aplanulata</taxon>
        <taxon>Hydridae</taxon>
        <taxon>Hydra</taxon>
    </lineage>
</organism>
<dbReference type="Gene3D" id="3.90.1150.10">
    <property type="entry name" value="Aspartate Aminotransferase, domain 1"/>
    <property type="match status" value="1"/>
</dbReference>
<sequence length="415" mass="45443">MVSNVCNEQPSSLQNGNDMQAKIYMDYNATTPLAPTVAKEIQQSLLTAWGNPSSSHSAGVQAKLIISKARENLRKMLNSLNSNEIFFMSGGTEANNHVIHSTIKYFKECFNENTDRKPHVISSVIEHDSIIKPLLQLQKEGCLDLTLVGVCKYLGHVNPDEIFSNVQDNTVLVTIMMAHNETGAIQPIKEISSGIKKINEQRVGKSNLSVFVHTDAAQAIGKIKVDVQELGVDYLTVVGHKFYGPKIGALWVHSSCPLNPMLYGGGQEKGKRPGTENVCMIAGLGEAARLVSENLNVYEAHFEKMKGYLKFQLDKAFPQCISYNEMPCATLSNTLNISITSYTLNGREVLNRCKFLLASVGAACHSENGESVSASLLAHGIAEEIAKRAIRLSLGRDTSENDIDIIVSDLRSVFV</sequence>
<evidence type="ECO:0000256" key="9">
    <source>
        <dbReference type="ARBA" id="ARBA00037407"/>
    </source>
</evidence>
<dbReference type="EC" id="4.4.1.16" evidence="10"/>
<dbReference type="Proteomes" id="UP001652625">
    <property type="component" value="Chromosome 15"/>
</dbReference>
<evidence type="ECO:0000256" key="1">
    <source>
        <dbReference type="ARBA" id="ARBA00001933"/>
    </source>
</evidence>
<evidence type="ECO:0000256" key="8">
    <source>
        <dbReference type="ARBA" id="ARBA00023239"/>
    </source>
</evidence>
<dbReference type="InterPro" id="IPR015424">
    <property type="entry name" value="PyrdxlP-dep_Trfase"/>
</dbReference>
<dbReference type="RefSeq" id="XP_065676840.1">
    <property type="nucleotide sequence ID" value="XM_065820768.1"/>
</dbReference>
<feature type="domain" description="Aminotransferase class V" evidence="12">
    <location>
        <begin position="23"/>
        <end position="405"/>
    </location>
</feature>
<evidence type="ECO:0000259" key="12">
    <source>
        <dbReference type="Pfam" id="PF00266"/>
    </source>
</evidence>
<keyword evidence="13" id="KW-1185">Reference proteome</keyword>
<evidence type="ECO:0000256" key="6">
    <source>
        <dbReference type="ARBA" id="ARBA00022679"/>
    </source>
</evidence>
<dbReference type="Pfam" id="PF00266">
    <property type="entry name" value="Aminotran_5"/>
    <property type="match status" value="1"/>
</dbReference>
<dbReference type="PANTHER" id="PTHR11601:SF62">
    <property type="entry name" value="SELENOCYSTEINE LYASE"/>
    <property type="match status" value="1"/>
</dbReference>
<accession>A0ABM4DQH3</accession>
<evidence type="ECO:0000256" key="10">
    <source>
        <dbReference type="ARBA" id="ARBA00039054"/>
    </source>
</evidence>
<comment type="function">
    <text evidence="9">Catalyzes the decomposition of L-selenocysteine to L-alanine and elemental selenium.</text>
</comment>
<keyword evidence="8" id="KW-0456">Lyase</keyword>
<evidence type="ECO:0000313" key="13">
    <source>
        <dbReference type="Proteomes" id="UP001652625"/>
    </source>
</evidence>
<comment type="subunit">
    <text evidence="4">Homodimer.</text>
</comment>
<evidence type="ECO:0000256" key="5">
    <source>
        <dbReference type="ARBA" id="ARBA00022490"/>
    </source>
</evidence>
<dbReference type="GeneID" id="136072150"/>
<keyword evidence="5" id="KW-0963">Cytoplasm</keyword>
<evidence type="ECO:0000256" key="3">
    <source>
        <dbReference type="ARBA" id="ARBA00009236"/>
    </source>
</evidence>
<dbReference type="Gene3D" id="1.10.260.50">
    <property type="match status" value="1"/>
</dbReference>
<protein>
    <recommendedName>
        <fullName evidence="11">Selenocysteine lyase</fullName>
        <ecNumber evidence="10">4.4.1.16</ecNumber>
    </recommendedName>
</protein>
<dbReference type="Gene3D" id="3.40.640.10">
    <property type="entry name" value="Type I PLP-dependent aspartate aminotransferase-like (Major domain)"/>
    <property type="match status" value="1"/>
</dbReference>
<dbReference type="InterPro" id="IPR015422">
    <property type="entry name" value="PyrdxlP-dep_Trfase_small"/>
</dbReference>
<gene>
    <name evidence="14" type="primary">LOC136072150</name>
</gene>
<dbReference type="InterPro" id="IPR000192">
    <property type="entry name" value="Aminotrans_V_dom"/>
</dbReference>
<dbReference type="SUPFAM" id="SSF53383">
    <property type="entry name" value="PLP-dependent transferases"/>
    <property type="match status" value="1"/>
</dbReference>
<proteinExistence type="inferred from homology"/>
<evidence type="ECO:0000256" key="7">
    <source>
        <dbReference type="ARBA" id="ARBA00022898"/>
    </source>
</evidence>
<name>A0ABM4DQH3_HYDVU</name>
<comment type="cofactor">
    <cofactor evidence="1">
        <name>pyridoxal 5'-phosphate</name>
        <dbReference type="ChEBI" id="CHEBI:597326"/>
    </cofactor>
</comment>
<dbReference type="PANTHER" id="PTHR11601">
    <property type="entry name" value="CYSTEINE DESULFURYLASE FAMILY MEMBER"/>
    <property type="match status" value="1"/>
</dbReference>
<dbReference type="InterPro" id="IPR015421">
    <property type="entry name" value="PyrdxlP-dep_Trfase_major"/>
</dbReference>
<dbReference type="InterPro" id="IPR016454">
    <property type="entry name" value="Cysteine_dSase"/>
</dbReference>
<evidence type="ECO:0000256" key="11">
    <source>
        <dbReference type="ARBA" id="ARBA00040554"/>
    </source>
</evidence>
<comment type="similarity">
    <text evidence="3">Belongs to the class-V pyridoxal-phosphate-dependent aminotransferase family.</text>
</comment>
<evidence type="ECO:0000256" key="4">
    <source>
        <dbReference type="ARBA" id="ARBA00011738"/>
    </source>
</evidence>
<reference evidence="14" key="1">
    <citation type="submission" date="2025-08" db="UniProtKB">
        <authorList>
            <consortium name="RefSeq"/>
        </authorList>
    </citation>
    <scope>IDENTIFICATION</scope>
</reference>
<keyword evidence="6" id="KW-0808">Transferase</keyword>
<dbReference type="PIRSF" id="PIRSF005572">
    <property type="entry name" value="NifS"/>
    <property type="match status" value="1"/>
</dbReference>